<organism evidence="1 2">
    <name type="scientific">Portunus trituberculatus</name>
    <name type="common">Swimming crab</name>
    <name type="synonym">Neptunus trituberculatus</name>
    <dbReference type="NCBI Taxonomy" id="210409"/>
    <lineage>
        <taxon>Eukaryota</taxon>
        <taxon>Metazoa</taxon>
        <taxon>Ecdysozoa</taxon>
        <taxon>Arthropoda</taxon>
        <taxon>Crustacea</taxon>
        <taxon>Multicrustacea</taxon>
        <taxon>Malacostraca</taxon>
        <taxon>Eumalacostraca</taxon>
        <taxon>Eucarida</taxon>
        <taxon>Decapoda</taxon>
        <taxon>Pleocyemata</taxon>
        <taxon>Brachyura</taxon>
        <taxon>Eubrachyura</taxon>
        <taxon>Portunoidea</taxon>
        <taxon>Portunidae</taxon>
        <taxon>Portuninae</taxon>
        <taxon>Portunus</taxon>
    </lineage>
</organism>
<dbReference type="AlphaFoldDB" id="A0A5B7HV40"/>
<dbReference type="OrthoDB" id="6370583at2759"/>
<name>A0A5B7HV40_PORTR</name>
<comment type="caution">
    <text evidence="1">The sequence shown here is derived from an EMBL/GenBank/DDBJ whole genome shotgun (WGS) entry which is preliminary data.</text>
</comment>
<proteinExistence type="predicted"/>
<dbReference type="Proteomes" id="UP000324222">
    <property type="component" value="Unassembled WGS sequence"/>
</dbReference>
<evidence type="ECO:0000313" key="1">
    <source>
        <dbReference type="EMBL" id="MPC73619.1"/>
    </source>
</evidence>
<protein>
    <submittedName>
        <fullName evidence="1">Uncharacterized protein</fullName>
    </submittedName>
</protein>
<gene>
    <name evidence="1" type="ORF">E2C01_067953</name>
</gene>
<reference evidence="1 2" key="1">
    <citation type="submission" date="2019-05" db="EMBL/GenBank/DDBJ databases">
        <title>Another draft genome of Portunus trituberculatus and its Hox gene families provides insights of decapod evolution.</title>
        <authorList>
            <person name="Jeong J.-H."/>
            <person name="Song I."/>
            <person name="Kim S."/>
            <person name="Choi T."/>
            <person name="Kim D."/>
            <person name="Ryu S."/>
            <person name="Kim W."/>
        </authorList>
    </citation>
    <scope>NUCLEOTIDE SEQUENCE [LARGE SCALE GENOMIC DNA]</scope>
    <source>
        <tissue evidence="1">Muscle</tissue>
    </source>
</reference>
<accession>A0A5B7HV40</accession>
<sequence length="87" mass="10371">MVTDDMNHNVATLTSLIISPQARHVPHRAYRVDPRDQPWFSYRCWQAADAKYKAWTRLKCRPSRRHKVQHRAACKNMARVATWARQR</sequence>
<keyword evidence="2" id="KW-1185">Reference proteome</keyword>
<evidence type="ECO:0000313" key="2">
    <source>
        <dbReference type="Proteomes" id="UP000324222"/>
    </source>
</evidence>
<dbReference type="EMBL" id="VSRR010037166">
    <property type="protein sequence ID" value="MPC73619.1"/>
    <property type="molecule type" value="Genomic_DNA"/>
</dbReference>